<dbReference type="Proteomes" id="UP000494165">
    <property type="component" value="Unassembled WGS sequence"/>
</dbReference>
<gene>
    <name evidence="1" type="ORF">CLODIP_2_CD01719</name>
</gene>
<proteinExistence type="predicted"/>
<dbReference type="EMBL" id="CADEPI010000007">
    <property type="protein sequence ID" value="CAB3361938.1"/>
    <property type="molecule type" value="Genomic_DNA"/>
</dbReference>
<sequence>MMLMLLLTLTCEAACISLKGLSFLPARVNKIIIMQKSDRRFYIQNGNYSTRHAGHFKWYHFNIHLNDDFYPNFNLDFNLYHDFNYNFNLYHDFNYNFNLYHDFNFNLYHDFNFNLYHDFNFNLYHDFNYNFNHNNSFSIRLKL</sequence>
<keyword evidence="2" id="KW-1185">Reference proteome</keyword>
<comment type="caution">
    <text evidence="1">The sequence shown here is derived from an EMBL/GenBank/DDBJ whole genome shotgun (WGS) entry which is preliminary data.</text>
</comment>
<protein>
    <submittedName>
        <fullName evidence="1">Uncharacterized protein</fullName>
    </submittedName>
</protein>
<dbReference type="AlphaFoldDB" id="A0A8S1BSQ7"/>
<name>A0A8S1BSQ7_9INSE</name>
<reference evidence="1 2" key="1">
    <citation type="submission" date="2020-04" db="EMBL/GenBank/DDBJ databases">
        <authorList>
            <person name="Alioto T."/>
            <person name="Alioto T."/>
            <person name="Gomez Garrido J."/>
        </authorList>
    </citation>
    <scope>NUCLEOTIDE SEQUENCE [LARGE SCALE GENOMIC DNA]</scope>
</reference>
<evidence type="ECO:0000313" key="1">
    <source>
        <dbReference type="EMBL" id="CAB3361938.1"/>
    </source>
</evidence>
<evidence type="ECO:0000313" key="2">
    <source>
        <dbReference type="Proteomes" id="UP000494165"/>
    </source>
</evidence>
<accession>A0A8S1BSQ7</accession>
<organism evidence="1 2">
    <name type="scientific">Cloeon dipterum</name>
    <dbReference type="NCBI Taxonomy" id="197152"/>
    <lineage>
        <taxon>Eukaryota</taxon>
        <taxon>Metazoa</taxon>
        <taxon>Ecdysozoa</taxon>
        <taxon>Arthropoda</taxon>
        <taxon>Hexapoda</taxon>
        <taxon>Insecta</taxon>
        <taxon>Pterygota</taxon>
        <taxon>Palaeoptera</taxon>
        <taxon>Ephemeroptera</taxon>
        <taxon>Pisciforma</taxon>
        <taxon>Baetidae</taxon>
        <taxon>Cloeon</taxon>
    </lineage>
</organism>